<evidence type="ECO:0000256" key="5">
    <source>
        <dbReference type="ARBA" id="ARBA00022803"/>
    </source>
</evidence>
<organism evidence="9 10">
    <name type="scientific">Leminorella richardii</name>
    <dbReference type="NCBI Taxonomy" id="158841"/>
    <lineage>
        <taxon>Bacteria</taxon>
        <taxon>Pseudomonadati</taxon>
        <taxon>Pseudomonadota</taxon>
        <taxon>Gammaproteobacteria</taxon>
        <taxon>Enterobacterales</taxon>
        <taxon>Budviciaceae</taxon>
        <taxon>Leminorella</taxon>
    </lineage>
</organism>
<evidence type="ECO:0000256" key="3">
    <source>
        <dbReference type="ARBA" id="ARBA00022729"/>
    </source>
</evidence>
<evidence type="ECO:0000313" key="10">
    <source>
        <dbReference type="Proteomes" id="UP000249005"/>
    </source>
</evidence>
<comment type="pathway">
    <text evidence="2">Glycan metabolism; bacterial cellulose biosynthesis.</text>
</comment>
<keyword evidence="6" id="KW-0135">Cellulose biosynthesis</keyword>
<dbReference type="InterPro" id="IPR019734">
    <property type="entry name" value="TPR_rpt"/>
</dbReference>
<evidence type="ECO:0000256" key="7">
    <source>
        <dbReference type="PROSITE-ProRule" id="PRU00339"/>
    </source>
</evidence>
<feature type="repeat" description="TPR" evidence="7">
    <location>
        <begin position="327"/>
        <end position="360"/>
    </location>
</feature>
<dbReference type="NCBIfam" id="NF008520">
    <property type="entry name" value="PRK11447.1"/>
    <property type="match status" value="1"/>
</dbReference>
<gene>
    <name evidence="9" type="primary">bcsC</name>
    <name evidence="9" type="ORF">NCTC12151_00169</name>
</gene>
<dbReference type="UniPathway" id="UPA00694"/>
<accession>A0A2X4U5F2</accession>
<reference evidence="9 10" key="1">
    <citation type="submission" date="2018-06" db="EMBL/GenBank/DDBJ databases">
        <authorList>
            <consortium name="Pathogen Informatics"/>
            <person name="Doyle S."/>
        </authorList>
    </citation>
    <scope>NUCLEOTIDE SEQUENCE [LARGE SCALE GENOMIC DNA]</scope>
    <source>
        <strain evidence="9 10">NCTC12151</strain>
    </source>
</reference>
<dbReference type="SUPFAM" id="SSF48452">
    <property type="entry name" value="TPR-like"/>
    <property type="match status" value="1"/>
</dbReference>
<evidence type="ECO:0000256" key="1">
    <source>
        <dbReference type="ARBA" id="ARBA00003476"/>
    </source>
</evidence>
<dbReference type="PROSITE" id="PS50005">
    <property type="entry name" value="TPR"/>
    <property type="match status" value="3"/>
</dbReference>
<dbReference type="Gene3D" id="1.25.40.10">
    <property type="entry name" value="Tetratricopeptide repeat domain"/>
    <property type="match status" value="5"/>
</dbReference>
<dbReference type="AlphaFoldDB" id="A0A2X4U5F2"/>
<dbReference type="GO" id="GO:0030244">
    <property type="term" value="P:cellulose biosynthetic process"/>
    <property type="evidence" value="ECO:0007669"/>
    <property type="project" value="UniProtKB-KW"/>
</dbReference>
<dbReference type="KEGG" id="lri:NCTC12151_00169"/>
<proteinExistence type="predicted"/>
<dbReference type="InterPro" id="IPR011990">
    <property type="entry name" value="TPR-like_helical_dom_sf"/>
</dbReference>
<keyword evidence="4" id="KW-0677">Repeat</keyword>
<dbReference type="PANTHER" id="PTHR12558">
    <property type="entry name" value="CELL DIVISION CYCLE 16,23,27"/>
    <property type="match status" value="1"/>
</dbReference>
<dbReference type="Pfam" id="PF14559">
    <property type="entry name" value="TPR_19"/>
    <property type="match status" value="2"/>
</dbReference>
<evidence type="ECO:0000256" key="6">
    <source>
        <dbReference type="ARBA" id="ARBA00022916"/>
    </source>
</evidence>
<sequence>MRIHQLTMANIMVCRYSSLPLSGAFLHRLSLPLALLPFALSPLAMADTVSPEAWLQEQIRLGETTHRDDLVKESLYRLEKISPNSPETLSAQIHYALRQGDVVKATQLLDALEKRAPKSDVYLMAKLEVALAQPEGKNRLQQARLLVAGGQLSEAKAAFDELFAGKMPTLDLAIEYWTMVSRIPGEQDRALGQLEALQKRYPSSSSLGISVANTLFAEGKSQQAYQVLESVARHPSGVSLAAELWYSKIKDAQASEQSIAQLQRFISVFDGQSEAAEARAELLRQQALMSDPAYRARVRGLEMIEKGEGQRSIASLQQALTASPNDPELLIALGQAYSRSDNRQRALAEFNKAKENDKSGEYAGKLNSLIQTNRYWLLIDSAEKALKNGQPERAESLYRQAETVDPTDAQSLIGRGDVALARNDTSAAEAFYQRALRRDPSSGSAVRSLVALYEKQSPEKAIAYLQSLPASVKKAMSGSLNSLTAESLKQQAEALAAKGNLQQAEEKYLQAQKLTPDDPWLVYRLANVMQERQRGREADLAFSRAKEAHPQSADWTYAYALYLSGSGRDDLATEQIQRLPTRQWDDSVRELSERLKAQQIIAEAEQIRTQQGEDAAVAFLQRQPESTRINLTLAEWAMAQNDAARAQEQYRYILAREPNNRDAQLGNIEAEIAGGQLEDAKTALNALPFSAEENDLGTARRLANAWALVGEPEKSESLFAQMMTSARQATARPDMDRARFLRDAASSAGANGDPKAALESYKYAMASYGIIPSADVDDEDFTYAMRRDDADDWLKRGIKSDAESMYKQQSTTVTLDHDYWGSSGTKGISDLKAQTTMLHVAFPLGRGSGFLRTDAVMMDAGSFKTGSNGKYKEKFGTCREVGCSKDKSQKATGASVAAGWQDDRWQVDLGTTPMGFEVVDWVGGVSYSSAWRDLGWTMTASRRPISSSLLSFGGAVDPYTGTTWGGVRKNGVQLDLSYDQGGPSGLWGNVGFHQITGKNVADNERAQAMAGYYYKLINETHRQVRVGVNTMWWHYQKDLSEYTLGQGATIVRSSICRFLSRFSIVRERITGLGNSAARYRFHTLKRTAACATRCRG</sequence>
<dbReference type="EMBL" id="LS483470">
    <property type="protein sequence ID" value="SQI34413.1"/>
    <property type="molecule type" value="Genomic_DNA"/>
</dbReference>
<evidence type="ECO:0000256" key="2">
    <source>
        <dbReference type="ARBA" id="ARBA00005186"/>
    </source>
</evidence>
<evidence type="ECO:0000259" key="8">
    <source>
        <dbReference type="Pfam" id="PF05420"/>
    </source>
</evidence>
<dbReference type="PANTHER" id="PTHR12558:SF13">
    <property type="entry name" value="CELL DIVISION CYCLE PROTEIN 27 HOMOLOG"/>
    <property type="match status" value="1"/>
</dbReference>
<dbReference type="GO" id="GO:0019867">
    <property type="term" value="C:outer membrane"/>
    <property type="evidence" value="ECO:0007669"/>
    <property type="project" value="InterPro"/>
</dbReference>
<evidence type="ECO:0000256" key="4">
    <source>
        <dbReference type="ARBA" id="ARBA00022737"/>
    </source>
</evidence>
<dbReference type="SMART" id="SM00028">
    <property type="entry name" value="TPR"/>
    <property type="match status" value="4"/>
</dbReference>
<keyword evidence="5 7" id="KW-0802">TPR repeat</keyword>
<dbReference type="InterPro" id="IPR008410">
    <property type="entry name" value="BCSC_C"/>
</dbReference>
<protein>
    <submittedName>
        <fullName evidence="9">Cellulose synthase operon protein C</fullName>
    </submittedName>
</protein>
<feature type="repeat" description="TPR" evidence="7">
    <location>
        <begin position="485"/>
        <end position="518"/>
    </location>
</feature>
<dbReference type="Pfam" id="PF13432">
    <property type="entry name" value="TPR_16"/>
    <property type="match status" value="1"/>
</dbReference>
<dbReference type="Proteomes" id="UP000249005">
    <property type="component" value="Chromosome 1"/>
</dbReference>
<feature type="repeat" description="TPR" evidence="7">
    <location>
        <begin position="409"/>
        <end position="442"/>
    </location>
</feature>
<keyword evidence="10" id="KW-1185">Reference proteome</keyword>
<evidence type="ECO:0000313" key="9">
    <source>
        <dbReference type="EMBL" id="SQI34413.1"/>
    </source>
</evidence>
<name>A0A2X4U5F2_9GAMM</name>
<comment type="function">
    <text evidence="1">Required for maximal bacterial cellulose synthesis.</text>
</comment>
<feature type="domain" description="Cellulose synthase operon C C-terminal" evidence="8">
    <location>
        <begin position="829"/>
        <end position="1047"/>
    </location>
</feature>
<keyword evidence="3" id="KW-0732">Signal</keyword>
<dbReference type="Pfam" id="PF05420">
    <property type="entry name" value="BCSC_C"/>
    <property type="match status" value="1"/>
</dbReference>